<evidence type="ECO:0000313" key="5">
    <source>
        <dbReference type="Proteomes" id="UP001497623"/>
    </source>
</evidence>
<evidence type="ECO:0000256" key="1">
    <source>
        <dbReference type="ARBA" id="ARBA00022737"/>
    </source>
</evidence>
<dbReference type="Pfam" id="PF12796">
    <property type="entry name" value="Ank_2"/>
    <property type="match status" value="1"/>
</dbReference>
<dbReference type="Gene3D" id="1.25.40.20">
    <property type="entry name" value="Ankyrin repeat-containing domain"/>
    <property type="match status" value="1"/>
</dbReference>
<evidence type="ECO:0000256" key="3">
    <source>
        <dbReference type="PROSITE-ProRule" id="PRU00023"/>
    </source>
</evidence>
<reference evidence="4 5" key="1">
    <citation type="submission" date="2024-05" db="EMBL/GenBank/DDBJ databases">
        <authorList>
            <person name="Wallberg A."/>
        </authorList>
    </citation>
    <scope>NUCLEOTIDE SEQUENCE [LARGE SCALE GENOMIC DNA]</scope>
</reference>
<feature type="repeat" description="ANK" evidence="3">
    <location>
        <begin position="93"/>
        <end position="125"/>
    </location>
</feature>
<keyword evidence="2 3" id="KW-0040">ANK repeat</keyword>
<gene>
    <name evidence="4" type="ORF">MNOR_LOCUS17881</name>
</gene>
<keyword evidence="1" id="KW-0677">Repeat</keyword>
<dbReference type="PROSITE" id="PS50088">
    <property type="entry name" value="ANK_REPEAT"/>
    <property type="match status" value="1"/>
</dbReference>
<sequence length="238" mass="27068">VHWYIYANNIPLKMEYVEGTVEYDLVSATWRGDVQEVQRLLLYVSDVNGEADPGGWRWPASALWLAAHREKMDILAVLCTHPLIDLNQLRYGKGPTPLMDASFNGGVESVAFLVEKGANVLKKNSKDEDALWKALYSPAIECEANRRKIVLTLLHQYPPHLMVTAISEVRRKRPNLLEPSDLQHLLPSLQWWCQYRILQNTDYKDLTLLGLPPPIIGQLLHNYQCLSIGTDPEALDIT</sequence>
<evidence type="ECO:0000256" key="2">
    <source>
        <dbReference type="ARBA" id="ARBA00023043"/>
    </source>
</evidence>
<name>A0AAV2QYR5_MEGNR</name>
<feature type="non-terminal residue" evidence="4">
    <location>
        <position position="1"/>
    </location>
</feature>
<organism evidence="4 5">
    <name type="scientific">Meganyctiphanes norvegica</name>
    <name type="common">Northern krill</name>
    <name type="synonym">Thysanopoda norvegica</name>
    <dbReference type="NCBI Taxonomy" id="48144"/>
    <lineage>
        <taxon>Eukaryota</taxon>
        <taxon>Metazoa</taxon>
        <taxon>Ecdysozoa</taxon>
        <taxon>Arthropoda</taxon>
        <taxon>Crustacea</taxon>
        <taxon>Multicrustacea</taxon>
        <taxon>Malacostraca</taxon>
        <taxon>Eumalacostraca</taxon>
        <taxon>Eucarida</taxon>
        <taxon>Euphausiacea</taxon>
        <taxon>Euphausiidae</taxon>
        <taxon>Meganyctiphanes</taxon>
    </lineage>
</organism>
<dbReference type="InterPro" id="IPR002110">
    <property type="entry name" value="Ankyrin_rpt"/>
</dbReference>
<protein>
    <submittedName>
        <fullName evidence="4">Uncharacterized protein</fullName>
    </submittedName>
</protein>
<dbReference type="Proteomes" id="UP001497623">
    <property type="component" value="Unassembled WGS sequence"/>
</dbReference>
<dbReference type="SUPFAM" id="SSF48403">
    <property type="entry name" value="Ankyrin repeat"/>
    <property type="match status" value="1"/>
</dbReference>
<comment type="caution">
    <text evidence="4">The sequence shown here is derived from an EMBL/GenBank/DDBJ whole genome shotgun (WGS) entry which is preliminary data.</text>
</comment>
<dbReference type="EMBL" id="CAXKWB010012536">
    <property type="protein sequence ID" value="CAL4104904.1"/>
    <property type="molecule type" value="Genomic_DNA"/>
</dbReference>
<keyword evidence="5" id="KW-1185">Reference proteome</keyword>
<proteinExistence type="predicted"/>
<dbReference type="AlphaFoldDB" id="A0AAV2QYR5"/>
<dbReference type="PANTHER" id="PTHR24173:SF74">
    <property type="entry name" value="ANKYRIN REPEAT DOMAIN-CONTAINING PROTEIN 16"/>
    <property type="match status" value="1"/>
</dbReference>
<dbReference type="PANTHER" id="PTHR24173">
    <property type="entry name" value="ANKYRIN REPEAT CONTAINING"/>
    <property type="match status" value="1"/>
</dbReference>
<dbReference type="PROSITE" id="PS50297">
    <property type="entry name" value="ANK_REP_REGION"/>
    <property type="match status" value="1"/>
</dbReference>
<evidence type="ECO:0000313" key="4">
    <source>
        <dbReference type="EMBL" id="CAL4104904.1"/>
    </source>
</evidence>
<dbReference type="InterPro" id="IPR036770">
    <property type="entry name" value="Ankyrin_rpt-contain_sf"/>
</dbReference>
<accession>A0AAV2QYR5</accession>